<reference evidence="2" key="1">
    <citation type="submission" date="2023-07" db="EMBL/GenBank/DDBJ databases">
        <title>Murine gut Bacillus species.</title>
        <authorList>
            <person name="Gutman E."/>
            <person name="Hashuel R."/>
            <person name="Litvak Y."/>
        </authorList>
    </citation>
    <scope>NUCLEOTIDE SEQUENCE</scope>
    <source>
        <strain evidence="2">RU283</strain>
    </source>
</reference>
<accession>A0AA90SZT4</accession>
<keyword evidence="1" id="KW-0472">Membrane</keyword>
<sequence length="247" mass="28141">MILDYISFEWFKLKRQKIWLLVLIVPLVSVLLGIANFFGNYDVLMDKPVDNPWLEAWTQVTLFYGILFLPIASGIYAAIVCRTEHLNGGWKLQLSLPVSKTMVFLSKLFVVLFLILLMQISLVLFYIIGGLITKFQEPIPWYFICTAILLSWIGTFSLSSIQLWLSFKVKSFSIPLGINVVLSLLVFAAYTSKWGMFYPWAQPSFVISAPEESPIDSLPIFISIVMTTFVITLVLAISKFKRSDLES</sequence>
<feature type="transmembrane region" description="Helical" evidence="1">
    <location>
        <begin position="141"/>
        <end position="165"/>
    </location>
</feature>
<feature type="transmembrane region" description="Helical" evidence="1">
    <location>
        <begin position="18"/>
        <end position="41"/>
    </location>
</feature>
<evidence type="ECO:0000256" key="1">
    <source>
        <dbReference type="SAM" id="Phobius"/>
    </source>
</evidence>
<dbReference type="Pfam" id="PF12730">
    <property type="entry name" value="ABC2_membrane_4"/>
    <property type="match status" value="1"/>
</dbReference>
<dbReference type="RefSeq" id="WP_305162853.1">
    <property type="nucleotide sequence ID" value="NZ_JAUUTP010000054.1"/>
</dbReference>
<dbReference type="Proteomes" id="UP001178277">
    <property type="component" value="Unassembled WGS sequence"/>
</dbReference>
<evidence type="ECO:0000313" key="2">
    <source>
        <dbReference type="EMBL" id="MDP1421875.1"/>
    </source>
</evidence>
<keyword evidence="1" id="KW-0812">Transmembrane</keyword>
<dbReference type="CDD" id="cd21809">
    <property type="entry name" value="ABC-2_lan_permease-like"/>
    <property type="match status" value="1"/>
</dbReference>
<feature type="transmembrane region" description="Helical" evidence="1">
    <location>
        <begin position="102"/>
        <end position="129"/>
    </location>
</feature>
<gene>
    <name evidence="2" type="ORF">Q8G35_26840</name>
</gene>
<proteinExistence type="predicted"/>
<organism evidence="2 3">
    <name type="scientific">Peribacillus simplex</name>
    <dbReference type="NCBI Taxonomy" id="1478"/>
    <lineage>
        <taxon>Bacteria</taxon>
        <taxon>Bacillati</taxon>
        <taxon>Bacillota</taxon>
        <taxon>Bacilli</taxon>
        <taxon>Bacillales</taxon>
        <taxon>Bacillaceae</taxon>
        <taxon>Peribacillus</taxon>
    </lineage>
</organism>
<feature type="transmembrane region" description="Helical" evidence="1">
    <location>
        <begin position="218"/>
        <end position="237"/>
    </location>
</feature>
<feature type="transmembrane region" description="Helical" evidence="1">
    <location>
        <begin position="172"/>
        <end position="190"/>
    </location>
</feature>
<feature type="transmembrane region" description="Helical" evidence="1">
    <location>
        <begin position="61"/>
        <end position="81"/>
    </location>
</feature>
<dbReference type="EMBL" id="JAUUTP010000054">
    <property type="protein sequence ID" value="MDP1421875.1"/>
    <property type="molecule type" value="Genomic_DNA"/>
</dbReference>
<comment type="caution">
    <text evidence="2">The sequence shown here is derived from an EMBL/GenBank/DDBJ whole genome shotgun (WGS) entry which is preliminary data.</text>
</comment>
<name>A0AA90SZT4_9BACI</name>
<evidence type="ECO:0000313" key="3">
    <source>
        <dbReference type="Proteomes" id="UP001178277"/>
    </source>
</evidence>
<dbReference type="PANTHER" id="PTHR37305:SF1">
    <property type="entry name" value="MEMBRANE PROTEIN"/>
    <property type="match status" value="1"/>
</dbReference>
<dbReference type="AlphaFoldDB" id="A0AA90SZT4"/>
<protein>
    <submittedName>
        <fullName evidence="2">ABC transporter permease</fullName>
    </submittedName>
</protein>
<keyword evidence="1" id="KW-1133">Transmembrane helix</keyword>
<dbReference type="PANTHER" id="PTHR37305">
    <property type="entry name" value="INTEGRAL MEMBRANE PROTEIN-RELATED"/>
    <property type="match status" value="1"/>
</dbReference>